<gene>
    <name evidence="2" type="ORF">GCM10011514_34030</name>
</gene>
<accession>A0A916YYJ8</accession>
<dbReference type="Gene3D" id="2.160.20.120">
    <property type="match status" value="1"/>
</dbReference>
<evidence type="ECO:0000313" key="3">
    <source>
        <dbReference type="Proteomes" id="UP000609064"/>
    </source>
</evidence>
<keyword evidence="3" id="KW-1185">Reference proteome</keyword>
<dbReference type="Pfam" id="PF10988">
    <property type="entry name" value="DUF2807"/>
    <property type="match status" value="1"/>
</dbReference>
<evidence type="ECO:0000313" key="2">
    <source>
        <dbReference type="EMBL" id="GGD67143.1"/>
    </source>
</evidence>
<organism evidence="2 3">
    <name type="scientific">Emticicia aquatilis</name>
    <dbReference type="NCBI Taxonomy" id="1537369"/>
    <lineage>
        <taxon>Bacteria</taxon>
        <taxon>Pseudomonadati</taxon>
        <taxon>Bacteroidota</taxon>
        <taxon>Cytophagia</taxon>
        <taxon>Cytophagales</taxon>
        <taxon>Leadbetterellaceae</taxon>
        <taxon>Emticicia</taxon>
    </lineage>
</organism>
<dbReference type="InterPro" id="IPR021255">
    <property type="entry name" value="DUF2807"/>
</dbReference>
<dbReference type="AlphaFoldDB" id="A0A916YYJ8"/>
<evidence type="ECO:0000259" key="1">
    <source>
        <dbReference type="Pfam" id="PF10988"/>
    </source>
</evidence>
<dbReference type="RefSeq" id="WP_188767637.1">
    <property type="nucleotide sequence ID" value="NZ_BMKK01000007.1"/>
</dbReference>
<comment type="caution">
    <text evidence="2">The sequence shown here is derived from an EMBL/GenBank/DDBJ whole genome shotgun (WGS) entry which is preliminary data.</text>
</comment>
<feature type="domain" description="Putative auto-transporter adhesin head GIN" evidence="1">
    <location>
        <begin position="43"/>
        <end position="223"/>
    </location>
</feature>
<protein>
    <submittedName>
        <fullName evidence="2">DUF2807 domain-containing protein</fullName>
    </submittedName>
</protein>
<dbReference type="PANTHER" id="PTHR39200:SF1">
    <property type="entry name" value="AUTO-TRANSPORTER ADHESIN HEAD GIN DOMAIN-CONTAINING PROTEIN-RELATED"/>
    <property type="match status" value="1"/>
</dbReference>
<name>A0A916YYJ8_9BACT</name>
<sequence>MKRSFIVIFTILLGVFGLSSCNTYEVIDGSGIVQTEYRRMAYFNKIELYFPAEVIIRQGNTKDIEITAESNIINLVYSRVSGNTLILDDNGRLRSSHNVKIYVQVPDINAIFVSGSGRVISDNKIFSKNMNLRLSGSGLIDVALDVKNDLVANLSGSGLIFMEGDTYNGIYDVSGSGKIESFGMHADNSDIIITGSGRCETTALSNLGVTISGSGSVWFRGNPRISQRISGSGKIFDAN</sequence>
<reference evidence="2" key="2">
    <citation type="submission" date="2020-09" db="EMBL/GenBank/DDBJ databases">
        <authorList>
            <person name="Sun Q."/>
            <person name="Zhou Y."/>
        </authorList>
    </citation>
    <scope>NUCLEOTIDE SEQUENCE</scope>
    <source>
        <strain evidence="2">CGMCC 1.15958</strain>
    </source>
</reference>
<dbReference type="PANTHER" id="PTHR39200">
    <property type="entry name" value="HYPOTHETICAL EXPORTED PROTEIN"/>
    <property type="match status" value="1"/>
</dbReference>
<reference evidence="2" key="1">
    <citation type="journal article" date="2014" name="Int. J. Syst. Evol. Microbiol.">
        <title>Complete genome sequence of Corynebacterium casei LMG S-19264T (=DSM 44701T), isolated from a smear-ripened cheese.</title>
        <authorList>
            <consortium name="US DOE Joint Genome Institute (JGI-PGF)"/>
            <person name="Walter F."/>
            <person name="Albersmeier A."/>
            <person name="Kalinowski J."/>
            <person name="Ruckert C."/>
        </authorList>
    </citation>
    <scope>NUCLEOTIDE SEQUENCE</scope>
    <source>
        <strain evidence="2">CGMCC 1.15958</strain>
    </source>
</reference>
<dbReference type="EMBL" id="BMKK01000007">
    <property type="protein sequence ID" value="GGD67143.1"/>
    <property type="molecule type" value="Genomic_DNA"/>
</dbReference>
<dbReference type="PROSITE" id="PS51257">
    <property type="entry name" value="PROKAR_LIPOPROTEIN"/>
    <property type="match status" value="1"/>
</dbReference>
<dbReference type="Proteomes" id="UP000609064">
    <property type="component" value="Unassembled WGS sequence"/>
</dbReference>
<proteinExistence type="predicted"/>